<organism evidence="2 3">
    <name type="scientific">Olea europaea subsp. europaea</name>
    <dbReference type="NCBI Taxonomy" id="158383"/>
    <lineage>
        <taxon>Eukaryota</taxon>
        <taxon>Viridiplantae</taxon>
        <taxon>Streptophyta</taxon>
        <taxon>Embryophyta</taxon>
        <taxon>Tracheophyta</taxon>
        <taxon>Spermatophyta</taxon>
        <taxon>Magnoliopsida</taxon>
        <taxon>eudicotyledons</taxon>
        <taxon>Gunneridae</taxon>
        <taxon>Pentapetalae</taxon>
        <taxon>asterids</taxon>
        <taxon>lamiids</taxon>
        <taxon>Lamiales</taxon>
        <taxon>Oleaceae</taxon>
        <taxon>Oleeae</taxon>
        <taxon>Olea</taxon>
    </lineage>
</organism>
<keyword evidence="3" id="KW-1185">Reference proteome</keyword>
<evidence type="ECO:0000313" key="3">
    <source>
        <dbReference type="Proteomes" id="UP000594638"/>
    </source>
</evidence>
<dbReference type="PANTHER" id="PTHR48202">
    <property type="entry name" value="ALPHA/BETA-HYDROLASES SUPERFAMILY PROTEIN"/>
    <property type="match status" value="1"/>
</dbReference>
<dbReference type="PANTHER" id="PTHR48202:SF1">
    <property type="entry name" value="ALPHA_BETA-HYDROLASES SUPERFAMILY PROTEIN"/>
    <property type="match status" value="1"/>
</dbReference>
<gene>
    <name evidence="2" type="ORF">OLEA9_A051204</name>
</gene>
<feature type="compositionally biased region" description="Polar residues" evidence="1">
    <location>
        <begin position="22"/>
        <end position="44"/>
    </location>
</feature>
<dbReference type="Gramene" id="OE9A051204T1">
    <property type="protein sequence ID" value="OE9A051204C1"/>
    <property type="gene ID" value="OE9A051204"/>
</dbReference>
<proteinExistence type="predicted"/>
<dbReference type="EMBL" id="CACTIH010007527">
    <property type="protein sequence ID" value="CAA3015139.1"/>
    <property type="molecule type" value="Genomic_DNA"/>
</dbReference>
<accession>A0A8S0UI82</accession>
<evidence type="ECO:0000313" key="2">
    <source>
        <dbReference type="EMBL" id="CAA3015139.1"/>
    </source>
</evidence>
<feature type="region of interest" description="Disordered" evidence="1">
    <location>
        <begin position="22"/>
        <end position="62"/>
    </location>
</feature>
<dbReference type="OrthoDB" id="1751024at2759"/>
<name>A0A8S0UI82_OLEEU</name>
<protein>
    <submittedName>
        <fullName evidence="2">Uncharacterized protein</fullName>
    </submittedName>
</protein>
<evidence type="ECO:0000256" key="1">
    <source>
        <dbReference type="SAM" id="MobiDB-lite"/>
    </source>
</evidence>
<comment type="caution">
    <text evidence="2">The sequence shown here is derived from an EMBL/GenBank/DDBJ whole genome shotgun (WGS) entry which is preliminary data.</text>
</comment>
<dbReference type="Proteomes" id="UP000594638">
    <property type="component" value="Unassembled WGS sequence"/>
</dbReference>
<sequence>MLRMNIISRRNIRLPNLRRALSSSGRNLENSTDSLNNLKNSQNVPLPPAVHHQNHHPSPLSSSSALLSKTSILTALSATLLVVSYTLIPAQDDTVSGSSNRKSYLLYKEIENAIEKSNESFNKILNRMKQTGTAASVLWQSLRSVMSSANHEVRAGFELRVAALLADIVAASENRRAAIVEAGGGKWPRNGTQSESARVLAYLIADVNEAVFARPDAVRNLLRFIFSAQPRRIKNFICGYTAFLFEQQSRRSSFDVSDSLKGRSMLVAAIMDVVTSNCDSVEKLSVKPSLPKNAEMRDIAAAIEVIEDGGMHWNEQHGDEDDDNGDQGMKGIGIKVLGGTTVLGLSRTSGFVEMEHSDAHHSRTMKSVPKNLLFNKIKVNFPAQANLSSAGVPGLWEDLHSEHVAVPFAVWALANWAMASELNRSHIQELDRDGFAVMSALMAPKRSVKWHGSLVARLLLEHRNLPLNDSVSDWSSSLLSIISHASKTQDIPSAQVALSALLVSIERCPKSREVLMNKGLHLTRESAKQTLKHKPVQEMLAKAS</sequence>
<dbReference type="AlphaFoldDB" id="A0A8S0UI82"/>
<reference evidence="2 3" key="1">
    <citation type="submission" date="2019-12" db="EMBL/GenBank/DDBJ databases">
        <authorList>
            <person name="Alioto T."/>
            <person name="Alioto T."/>
            <person name="Gomez Garrido J."/>
        </authorList>
    </citation>
    <scope>NUCLEOTIDE SEQUENCE [LARGE SCALE GENOMIC DNA]</scope>
</reference>